<dbReference type="Proteomes" id="UP000198211">
    <property type="component" value="Unassembled WGS sequence"/>
</dbReference>
<proteinExistence type="predicted"/>
<feature type="region of interest" description="Disordered" evidence="1">
    <location>
        <begin position="80"/>
        <end position="127"/>
    </location>
</feature>
<reference evidence="3" key="1">
    <citation type="submission" date="2017-03" db="EMBL/GenBank/DDBJ databases">
        <title>Phytopthora megakarya and P. palmivora, two closely related causual agents of cacao black pod achieved similar genome size and gene model numbers by different mechanisms.</title>
        <authorList>
            <person name="Ali S."/>
            <person name="Shao J."/>
            <person name="Larry D.J."/>
            <person name="Kronmiller B."/>
            <person name="Shen D."/>
            <person name="Strem M.D."/>
            <person name="Melnick R.L."/>
            <person name="Guiltinan M.J."/>
            <person name="Tyler B.M."/>
            <person name="Meinhardt L.W."/>
            <person name="Bailey B.A."/>
        </authorList>
    </citation>
    <scope>NUCLEOTIDE SEQUENCE [LARGE SCALE GENOMIC DNA]</scope>
    <source>
        <strain evidence="3">zdho120</strain>
    </source>
</reference>
<feature type="compositionally biased region" description="Basic and acidic residues" evidence="1">
    <location>
        <begin position="96"/>
        <end position="125"/>
    </location>
</feature>
<gene>
    <name evidence="2" type="ORF">PHMEG_00017031</name>
</gene>
<feature type="region of interest" description="Disordered" evidence="1">
    <location>
        <begin position="216"/>
        <end position="240"/>
    </location>
</feature>
<keyword evidence="3" id="KW-1185">Reference proteome</keyword>
<evidence type="ECO:0000256" key="1">
    <source>
        <dbReference type="SAM" id="MobiDB-lite"/>
    </source>
</evidence>
<evidence type="ECO:0000313" key="3">
    <source>
        <dbReference type="Proteomes" id="UP000198211"/>
    </source>
</evidence>
<organism evidence="2 3">
    <name type="scientific">Phytophthora megakarya</name>
    <dbReference type="NCBI Taxonomy" id="4795"/>
    <lineage>
        <taxon>Eukaryota</taxon>
        <taxon>Sar</taxon>
        <taxon>Stramenopiles</taxon>
        <taxon>Oomycota</taxon>
        <taxon>Peronosporomycetes</taxon>
        <taxon>Peronosporales</taxon>
        <taxon>Peronosporaceae</taxon>
        <taxon>Phytophthora</taxon>
    </lineage>
</organism>
<sequence>MRSVDKEPGCDYYYRLNGYTRNVGVQFENGRCEAKDHVEHFLDTCDDRALKERLCNVRVKGIHDRENIINDILKCRDRKKKRDSSVRASSGQAGSHRQDNSQNEDSRSSYCRDSHHRDGRRRNESPYRPIITLTDALSDLVTALTETFVVPQTNQSRSYDHGYEMTADSYGDTERQEDEDRTLMYEYAGEDERGHVPAANDIEHRVAAEGAFVRSDNQLPESDGNFNNDRGPARNNHSGRKEYGPCAACGYLTHSVHYKRCKLRKQVHDPGKCELSTSSLVSSGRRSTKRLCTDAANVVNGNHFD</sequence>
<dbReference type="EMBL" id="NBNE01002537">
    <property type="protein sequence ID" value="OWZ10163.1"/>
    <property type="molecule type" value="Genomic_DNA"/>
</dbReference>
<dbReference type="AlphaFoldDB" id="A0A225VXK8"/>
<evidence type="ECO:0000313" key="2">
    <source>
        <dbReference type="EMBL" id="OWZ10163.1"/>
    </source>
</evidence>
<feature type="compositionally biased region" description="Polar residues" evidence="1">
    <location>
        <begin position="216"/>
        <end position="228"/>
    </location>
</feature>
<name>A0A225VXK8_9STRA</name>
<accession>A0A225VXK8</accession>
<comment type="caution">
    <text evidence="2">The sequence shown here is derived from an EMBL/GenBank/DDBJ whole genome shotgun (WGS) entry which is preliminary data.</text>
</comment>
<protein>
    <submittedName>
        <fullName evidence="2">Uncharacterized protein</fullName>
    </submittedName>
</protein>